<dbReference type="AlphaFoldDB" id="A0A0E3UXT0"/>
<dbReference type="RefSeq" id="WP_046311293.1">
    <property type="nucleotide sequence ID" value="NZ_CBCSCY010000003.1"/>
</dbReference>
<name>A0A0E3UXT0_9BACT</name>
<keyword evidence="4" id="KW-1185">Reference proteome</keyword>
<feature type="transmembrane region" description="Helical" evidence="1">
    <location>
        <begin position="37"/>
        <end position="59"/>
    </location>
</feature>
<feature type="domain" description="DUF218" evidence="2">
    <location>
        <begin position="76"/>
        <end position="244"/>
    </location>
</feature>
<evidence type="ECO:0000313" key="4">
    <source>
        <dbReference type="Proteomes" id="UP000033109"/>
    </source>
</evidence>
<dbReference type="PANTHER" id="PTHR30336">
    <property type="entry name" value="INNER MEMBRANE PROTEIN, PROBABLE PERMEASE"/>
    <property type="match status" value="1"/>
</dbReference>
<dbReference type="KEGG" id="pko:PKOR_13025"/>
<dbReference type="Pfam" id="PF02698">
    <property type="entry name" value="DUF218"/>
    <property type="match status" value="1"/>
</dbReference>
<feature type="transmembrane region" description="Helical" evidence="1">
    <location>
        <begin position="12"/>
        <end position="30"/>
    </location>
</feature>
<dbReference type="GO" id="GO:0000270">
    <property type="term" value="P:peptidoglycan metabolic process"/>
    <property type="evidence" value="ECO:0007669"/>
    <property type="project" value="TreeGrafter"/>
</dbReference>
<dbReference type="Gene3D" id="3.40.50.620">
    <property type="entry name" value="HUPs"/>
    <property type="match status" value="1"/>
</dbReference>
<sequence length="254" mass="28867">MFFILSKTLDFLLLPLVWVLLLLFLSLFLRSAKWRRISLISALVLLLFFSNPFFSNLAWRAWEAEPVPVSEVEEYDVAVVLTGVTSFKPDITDRVHTNKGADRFLHTLQLYRLGKVDKILITGGKGFLMDDMVPEAEQLKRILLMAGMPEEDIVVESGAVNTRENAQFAAEVLRQHPEWQKVLLVTSAFHMRRSEGCFEKAGVSFDSYPTDFYSSEPVLTPDHTVVPSAVAFEGWHHLIHEIAGYVVYKVLGYC</sequence>
<dbReference type="GO" id="GO:0043164">
    <property type="term" value="P:Gram-negative-bacterium-type cell wall biogenesis"/>
    <property type="evidence" value="ECO:0007669"/>
    <property type="project" value="TreeGrafter"/>
</dbReference>
<dbReference type="InterPro" id="IPR003848">
    <property type="entry name" value="DUF218"/>
</dbReference>
<dbReference type="OrthoDB" id="9782395at2"/>
<dbReference type="STRING" id="400092.PKOR_13025"/>
<gene>
    <name evidence="3" type="ORF">PKOR_13025</name>
</gene>
<proteinExistence type="predicted"/>
<dbReference type="InterPro" id="IPR051599">
    <property type="entry name" value="Cell_Envelope_Assoc"/>
</dbReference>
<evidence type="ECO:0000259" key="2">
    <source>
        <dbReference type="Pfam" id="PF02698"/>
    </source>
</evidence>
<dbReference type="GO" id="GO:0005886">
    <property type="term" value="C:plasma membrane"/>
    <property type="evidence" value="ECO:0007669"/>
    <property type="project" value="TreeGrafter"/>
</dbReference>
<protein>
    <recommendedName>
        <fullName evidence="2">DUF218 domain-containing protein</fullName>
    </recommendedName>
</protein>
<accession>A0A0E3UXT0</accession>
<dbReference type="PATRIC" id="fig|400092.3.peg.2844"/>
<evidence type="ECO:0000313" key="3">
    <source>
        <dbReference type="EMBL" id="AKD03866.1"/>
    </source>
</evidence>
<dbReference type="PANTHER" id="PTHR30336:SF4">
    <property type="entry name" value="ENVELOPE BIOGENESIS FACTOR ELYC"/>
    <property type="match status" value="1"/>
</dbReference>
<dbReference type="InterPro" id="IPR014729">
    <property type="entry name" value="Rossmann-like_a/b/a_fold"/>
</dbReference>
<reference evidence="3 4" key="1">
    <citation type="journal article" date="2015" name="Sci. Rep.">
        <title>Unraveling adaptation of Pontibacter korlensis to radiation and infertility in desert through complete genome and comparative transcriptomic analysis.</title>
        <authorList>
            <person name="Dai J."/>
            <person name="Dai W."/>
            <person name="Qiu C."/>
            <person name="Yang Z."/>
            <person name="Zhang Y."/>
            <person name="Zhou M."/>
            <person name="Zhang L."/>
            <person name="Fang C."/>
            <person name="Gao Q."/>
            <person name="Yang Q."/>
            <person name="Li X."/>
            <person name="Wang Z."/>
            <person name="Wang Z."/>
            <person name="Jia Z."/>
            <person name="Chen X."/>
        </authorList>
    </citation>
    <scope>NUCLEOTIDE SEQUENCE [LARGE SCALE GENOMIC DNA]</scope>
    <source>
        <strain evidence="3 4">X14-1T</strain>
    </source>
</reference>
<dbReference type="Proteomes" id="UP000033109">
    <property type="component" value="Chromosome"/>
</dbReference>
<dbReference type="HOGENOM" id="CLU_053514_1_2_10"/>
<organism evidence="3 4">
    <name type="scientific">Pontibacter korlensis</name>
    <dbReference type="NCBI Taxonomy" id="400092"/>
    <lineage>
        <taxon>Bacteria</taxon>
        <taxon>Pseudomonadati</taxon>
        <taxon>Bacteroidota</taxon>
        <taxon>Cytophagia</taxon>
        <taxon>Cytophagales</taxon>
        <taxon>Hymenobacteraceae</taxon>
        <taxon>Pontibacter</taxon>
    </lineage>
</organism>
<keyword evidence="1" id="KW-0812">Transmembrane</keyword>
<dbReference type="CDD" id="cd06259">
    <property type="entry name" value="YdcF-like"/>
    <property type="match status" value="1"/>
</dbReference>
<evidence type="ECO:0000256" key="1">
    <source>
        <dbReference type="SAM" id="Phobius"/>
    </source>
</evidence>
<keyword evidence="1" id="KW-1133">Transmembrane helix</keyword>
<dbReference type="EMBL" id="CP009621">
    <property type="protein sequence ID" value="AKD03866.1"/>
    <property type="molecule type" value="Genomic_DNA"/>
</dbReference>
<keyword evidence="1" id="KW-0472">Membrane</keyword>